<name>A0A0G1WYX4_9BACT</name>
<dbReference type="InterPro" id="IPR036515">
    <property type="entry name" value="Transposase_17_sf"/>
</dbReference>
<gene>
    <name evidence="2" type="ORF">UY67_C0011G0005</name>
</gene>
<protein>
    <recommendedName>
        <fullName evidence="1">Transposase IS200-like domain-containing protein</fullName>
    </recommendedName>
</protein>
<sequence length="225" mass="26547">MSYRRTPFAPDEHYHCYTRGIDGRTTFKDNEDYERFQASLYVCNDTKPFDRSDFFRISHREIFEKPRKRELVAIGCYSLMPNHFHIGFQELEEGGSSKFLQKLGTSYVMYFNAKYDRVGSLFVGPCRSRHIDSDRYFKRVAQYIHLNVAEILEPTWKKGRVKDMRGLERRIGKYTFSSLRDYVGDFRPERAILNAEIMHLVAGGMPQLSAVLGEAQEYYRKIKFV</sequence>
<dbReference type="Proteomes" id="UP000034273">
    <property type="component" value="Unassembled WGS sequence"/>
</dbReference>
<dbReference type="PANTHER" id="PTHR34322:SF2">
    <property type="entry name" value="TRANSPOSASE IS200-LIKE DOMAIN-CONTAINING PROTEIN"/>
    <property type="match status" value="1"/>
</dbReference>
<dbReference type="Gene3D" id="3.30.70.1290">
    <property type="entry name" value="Transposase IS200-like"/>
    <property type="match status" value="1"/>
</dbReference>
<dbReference type="PANTHER" id="PTHR34322">
    <property type="entry name" value="TRANSPOSASE, Y1_TNP DOMAIN-CONTAINING"/>
    <property type="match status" value="1"/>
</dbReference>
<accession>A0A0G1WYX4</accession>
<dbReference type="SUPFAM" id="SSF143422">
    <property type="entry name" value="Transposase IS200-like"/>
    <property type="match status" value="1"/>
</dbReference>
<dbReference type="EMBL" id="LCQW01000011">
    <property type="protein sequence ID" value="KKW24083.1"/>
    <property type="molecule type" value="Genomic_DNA"/>
</dbReference>
<dbReference type="GO" id="GO:0004803">
    <property type="term" value="F:transposase activity"/>
    <property type="evidence" value="ECO:0007669"/>
    <property type="project" value="InterPro"/>
</dbReference>
<dbReference type="GO" id="GO:0003677">
    <property type="term" value="F:DNA binding"/>
    <property type="evidence" value="ECO:0007669"/>
    <property type="project" value="InterPro"/>
</dbReference>
<dbReference type="GO" id="GO:0006313">
    <property type="term" value="P:DNA transposition"/>
    <property type="evidence" value="ECO:0007669"/>
    <property type="project" value="InterPro"/>
</dbReference>
<evidence type="ECO:0000259" key="1">
    <source>
        <dbReference type="SMART" id="SM01321"/>
    </source>
</evidence>
<organism evidence="2 3">
    <name type="scientific">Candidatus Kaiserbacteria bacterium GW2011_GWA2_52_12</name>
    <dbReference type="NCBI Taxonomy" id="1618671"/>
    <lineage>
        <taxon>Bacteria</taxon>
        <taxon>Candidatus Kaiseribacteriota</taxon>
    </lineage>
</organism>
<feature type="domain" description="Transposase IS200-like" evidence="1">
    <location>
        <begin position="9"/>
        <end position="147"/>
    </location>
</feature>
<evidence type="ECO:0000313" key="3">
    <source>
        <dbReference type="Proteomes" id="UP000034273"/>
    </source>
</evidence>
<dbReference type="SMART" id="SM01321">
    <property type="entry name" value="Y1_Tnp"/>
    <property type="match status" value="1"/>
</dbReference>
<evidence type="ECO:0000313" key="2">
    <source>
        <dbReference type="EMBL" id="KKW24083.1"/>
    </source>
</evidence>
<proteinExistence type="predicted"/>
<dbReference type="InterPro" id="IPR002686">
    <property type="entry name" value="Transposase_17"/>
</dbReference>
<reference evidence="2 3" key="1">
    <citation type="journal article" date="2015" name="Nature">
        <title>rRNA introns, odd ribosomes, and small enigmatic genomes across a large radiation of phyla.</title>
        <authorList>
            <person name="Brown C.T."/>
            <person name="Hug L.A."/>
            <person name="Thomas B.C."/>
            <person name="Sharon I."/>
            <person name="Castelle C.J."/>
            <person name="Singh A."/>
            <person name="Wilkins M.J."/>
            <person name="Williams K.H."/>
            <person name="Banfield J.F."/>
        </authorList>
    </citation>
    <scope>NUCLEOTIDE SEQUENCE [LARGE SCALE GENOMIC DNA]</scope>
</reference>
<dbReference type="AlphaFoldDB" id="A0A0G1WYX4"/>
<comment type="caution">
    <text evidence="2">The sequence shown here is derived from an EMBL/GenBank/DDBJ whole genome shotgun (WGS) entry which is preliminary data.</text>
</comment>